<reference evidence="2 3" key="1">
    <citation type="journal article" date="2016" name="Nat. Commun.">
        <title>Thousands of microbial genomes shed light on interconnected biogeochemical processes in an aquifer system.</title>
        <authorList>
            <person name="Anantharaman K."/>
            <person name="Brown C.T."/>
            <person name="Hug L.A."/>
            <person name="Sharon I."/>
            <person name="Castelle C.J."/>
            <person name="Probst A.J."/>
            <person name="Thomas B.C."/>
            <person name="Singh A."/>
            <person name="Wilkins M.J."/>
            <person name="Karaoz U."/>
            <person name="Brodie E.L."/>
            <person name="Williams K.H."/>
            <person name="Hubbard S.S."/>
            <person name="Banfield J.F."/>
        </authorList>
    </citation>
    <scope>NUCLEOTIDE SEQUENCE [LARGE SCALE GENOMIC DNA]</scope>
</reference>
<organism evidence="2 3">
    <name type="scientific">Candidatus Taylorbacteria bacterium RIFCSPHIGHO2_02_FULL_43_32b</name>
    <dbReference type="NCBI Taxonomy" id="1802306"/>
    <lineage>
        <taxon>Bacteria</taxon>
        <taxon>Candidatus Tayloriibacteriota</taxon>
    </lineage>
</organism>
<dbReference type="SUPFAM" id="SSF51735">
    <property type="entry name" value="NAD(P)-binding Rossmann-fold domains"/>
    <property type="match status" value="1"/>
</dbReference>
<dbReference type="STRING" id="1802306.A3C72_03360"/>
<evidence type="ECO:0000313" key="2">
    <source>
        <dbReference type="EMBL" id="OHA22438.1"/>
    </source>
</evidence>
<sequence>MPDILANAGGVVVSSFEWEQNLKGEKWSEKEINSKLENILDKEARGVLQKSRLLGCDLRKAAFVIALQRIQSALSES</sequence>
<proteinExistence type="predicted"/>
<dbReference type="AlphaFoldDB" id="A0A1G2MEW9"/>
<dbReference type="EMBL" id="MHRK01000053">
    <property type="protein sequence ID" value="OHA22438.1"/>
    <property type="molecule type" value="Genomic_DNA"/>
</dbReference>
<name>A0A1G2MEW9_9BACT</name>
<evidence type="ECO:0000313" key="3">
    <source>
        <dbReference type="Proteomes" id="UP000177130"/>
    </source>
</evidence>
<feature type="domain" description="Glutamate/phenylalanine/leucine/valine/L-tryptophan dehydrogenase C-terminal" evidence="1">
    <location>
        <begin position="1"/>
        <end position="75"/>
    </location>
</feature>
<dbReference type="GO" id="GO:0016491">
    <property type="term" value="F:oxidoreductase activity"/>
    <property type="evidence" value="ECO:0007669"/>
    <property type="project" value="InterPro"/>
</dbReference>
<accession>A0A1G2MEW9</accession>
<evidence type="ECO:0000259" key="1">
    <source>
        <dbReference type="Pfam" id="PF00208"/>
    </source>
</evidence>
<dbReference type="Gene3D" id="3.40.50.720">
    <property type="entry name" value="NAD(P)-binding Rossmann-like Domain"/>
    <property type="match status" value="1"/>
</dbReference>
<dbReference type="GO" id="GO:0006520">
    <property type="term" value="P:amino acid metabolic process"/>
    <property type="evidence" value="ECO:0007669"/>
    <property type="project" value="InterPro"/>
</dbReference>
<dbReference type="InterPro" id="IPR036291">
    <property type="entry name" value="NAD(P)-bd_dom_sf"/>
</dbReference>
<protein>
    <recommendedName>
        <fullName evidence="1">Glutamate/phenylalanine/leucine/valine/L-tryptophan dehydrogenase C-terminal domain-containing protein</fullName>
    </recommendedName>
</protein>
<comment type="caution">
    <text evidence="2">The sequence shown here is derived from an EMBL/GenBank/DDBJ whole genome shotgun (WGS) entry which is preliminary data.</text>
</comment>
<dbReference type="Pfam" id="PF00208">
    <property type="entry name" value="ELFV_dehydrog"/>
    <property type="match status" value="1"/>
</dbReference>
<dbReference type="Proteomes" id="UP000177130">
    <property type="component" value="Unassembled WGS sequence"/>
</dbReference>
<dbReference type="InterPro" id="IPR006096">
    <property type="entry name" value="Glu/Leu/Phe/Val/Trp_DH_C"/>
</dbReference>
<gene>
    <name evidence="2" type="ORF">A3C72_03360</name>
</gene>